<evidence type="ECO:0000256" key="5">
    <source>
        <dbReference type="ARBA" id="ARBA00023077"/>
    </source>
</evidence>
<evidence type="ECO:0000313" key="13">
    <source>
        <dbReference type="Proteomes" id="UP000294832"/>
    </source>
</evidence>
<keyword evidence="2" id="KW-0813">Transport</keyword>
<dbReference type="InterPro" id="IPR012910">
    <property type="entry name" value="Plug_dom"/>
</dbReference>
<keyword evidence="5 8" id="KW-0798">TonB box</keyword>
<dbReference type="SUPFAM" id="SSF56935">
    <property type="entry name" value="Porins"/>
    <property type="match status" value="1"/>
</dbReference>
<dbReference type="GO" id="GO:0015344">
    <property type="term" value="F:siderophore uptake transmembrane transporter activity"/>
    <property type="evidence" value="ECO:0007669"/>
    <property type="project" value="TreeGrafter"/>
</dbReference>
<evidence type="ECO:0000256" key="7">
    <source>
        <dbReference type="ARBA" id="ARBA00023237"/>
    </source>
</evidence>
<feature type="domain" description="TonB-dependent receptor-like beta-barrel" evidence="10">
    <location>
        <begin position="216"/>
        <end position="664"/>
    </location>
</feature>
<dbReference type="RefSeq" id="WP_243691906.1">
    <property type="nucleotide sequence ID" value="NZ_SLWF01000002.1"/>
</dbReference>
<feature type="signal peptide" evidence="9">
    <location>
        <begin position="1"/>
        <end position="33"/>
    </location>
</feature>
<keyword evidence="9" id="KW-0732">Signal</keyword>
<accession>A0A4V2RT31</accession>
<evidence type="ECO:0000313" key="12">
    <source>
        <dbReference type="EMBL" id="TCN90314.1"/>
    </source>
</evidence>
<keyword evidence="7" id="KW-0998">Cell outer membrane</keyword>
<keyword evidence="3" id="KW-1134">Transmembrane beta strand</keyword>
<dbReference type="Gene3D" id="2.40.170.20">
    <property type="entry name" value="TonB-dependent receptor, beta-barrel domain"/>
    <property type="match status" value="1"/>
</dbReference>
<sequence>MRRNTQQQEYHFYRKPSAIAVAVGLAWSMPALADDYTNQAIERLQVLGQQPEHHSTLGAVDTLLSQQGVDFSAAGGMSALPVLNGMMGDRIKVLIDGSDVTASCANQMNPPLSYISANQVATVDVVAGVSPVSAGGDNIAGVIKVSSVNPIFADSDTLQWQSGYVSAGYRSVNDAMLLGAGVKLSSNSVSVDYQGAYEDTNSYRDGHGDKVLDTLFRAQNHALTAAWRDQTQQFAVKLTHQNIPFQGFANQYMDMTDNHSYGVLARYQRQLADDGEFSAQANWHSVSHKMGFFSPEKTGMMPMNTDGDDYSYQLHWRLPVSAKDTLLLGQETYDYRLDDEWPAVAGSSMMGPNNYININDGRRLRAAVFGEWQQQSTTRWWWSAGVRYEYVTTNAGDVQAYNTMAMMGMINADAAAVSAFNATDRKRSDNLLDVTLLARYQLTSGQQLQLGLARKNRAPNLYERYSWGRGTMAATMIGWFGDGNGYVGDITLKPETADTLSFAYKAFADDWQLTATVWYTKVTDYIDADVIGSFNKSGLANGQRNLLQFTNLDATLYGGSVSSVYRLADNYTGLWQLNASVSATHGERDNGGQPLYQIKPWQTELALQQQLGDWQNSIAWQWVAAKDRVDPRRLENATAAYSLLNISSRLQWQGVTLTFAVNNLLDHNYELPLGGVSIAEYKADSSQGFPQLAGAGRSLEFGVSYAF</sequence>
<dbReference type="InterPro" id="IPR039426">
    <property type="entry name" value="TonB-dep_rcpt-like"/>
</dbReference>
<evidence type="ECO:0000256" key="6">
    <source>
        <dbReference type="ARBA" id="ARBA00023136"/>
    </source>
</evidence>
<evidence type="ECO:0000256" key="9">
    <source>
        <dbReference type="SAM" id="SignalP"/>
    </source>
</evidence>
<protein>
    <submittedName>
        <fullName evidence="12">Iron complex outermembrane receptor protein</fullName>
    </submittedName>
</protein>
<keyword evidence="12" id="KW-0675">Receptor</keyword>
<evidence type="ECO:0000256" key="4">
    <source>
        <dbReference type="ARBA" id="ARBA00022692"/>
    </source>
</evidence>
<comment type="subcellular location">
    <subcellularLocation>
        <location evidence="1">Cell outer membrane</location>
        <topology evidence="1">Multi-pass membrane protein</topology>
    </subcellularLocation>
</comment>
<feature type="domain" description="TonB-dependent receptor plug" evidence="11">
    <location>
        <begin position="61"/>
        <end position="142"/>
    </location>
</feature>
<evidence type="ECO:0000256" key="2">
    <source>
        <dbReference type="ARBA" id="ARBA00022448"/>
    </source>
</evidence>
<evidence type="ECO:0000256" key="3">
    <source>
        <dbReference type="ARBA" id="ARBA00022452"/>
    </source>
</evidence>
<evidence type="ECO:0000256" key="8">
    <source>
        <dbReference type="RuleBase" id="RU003357"/>
    </source>
</evidence>
<proteinExistence type="inferred from homology"/>
<dbReference type="InterPro" id="IPR036942">
    <property type="entry name" value="Beta-barrel_TonB_sf"/>
</dbReference>
<evidence type="ECO:0000259" key="11">
    <source>
        <dbReference type="Pfam" id="PF07715"/>
    </source>
</evidence>
<dbReference type="PANTHER" id="PTHR30069">
    <property type="entry name" value="TONB-DEPENDENT OUTER MEMBRANE RECEPTOR"/>
    <property type="match status" value="1"/>
</dbReference>
<keyword evidence="6 8" id="KW-0472">Membrane</keyword>
<evidence type="ECO:0000256" key="1">
    <source>
        <dbReference type="ARBA" id="ARBA00004571"/>
    </source>
</evidence>
<gene>
    <name evidence="12" type="ORF">EDC91_102232</name>
</gene>
<organism evidence="12 13">
    <name type="scientific">Shewanella fodinae</name>
    <dbReference type="NCBI Taxonomy" id="552357"/>
    <lineage>
        <taxon>Bacteria</taxon>
        <taxon>Pseudomonadati</taxon>
        <taxon>Pseudomonadota</taxon>
        <taxon>Gammaproteobacteria</taxon>
        <taxon>Alteromonadales</taxon>
        <taxon>Shewanellaceae</taxon>
        <taxon>Shewanella</taxon>
    </lineage>
</organism>
<evidence type="ECO:0000259" key="10">
    <source>
        <dbReference type="Pfam" id="PF00593"/>
    </source>
</evidence>
<keyword evidence="13" id="KW-1185">Reference proteome</keyword>
<keyword evidence="4" id="KW-0812">Transmembrane</keyword>
<dbReference type="Pfam" id="PF00593">
    <property type="entry name" value="TonB_dep_Rec_b-barrel"/>
    <property type="match status" value="1"/>
</dbReference>
<dbReference type="Proteomes" id="UP000294832">
    <property type="component" value="Unassembled WGS sequence"/>
</dbReference>
<reference evidence="12 13" key="1">
    <citation type="submission" date="2019-03" db="EMBL/GenBank/DDBJ databases">
        <title>Freshwater and sediment microbial communities from various areas in North America, analyzing microbe dynamics in response to fracking.</title>
        <authorList>
            <person name="Lamendella R."/>
        </authorList>
    </citation>
    <scope>NUCLEOTIDE SEQUENCE [LARGE SCALE GENOMIC DNA]</scope>
    <source>
        <strain evidence="12 13">74A</strain>
    </source>
</reference>
<comment type="similarity">
    <text evidence="8">Belongs to the TonB-dependent receptor family.</text>
</comment>
<comment type="caution">
    <text evidence="12">The sequence shown here is derived from an EMBL/GenBank/DDBJ whole genome shotgun (WGS) entry which is preliminary data.</text>
</comment>
<dbReference type="Pfam" id="PF07715">
    <property type="entry name" value="Plug"/>
    <property type="match status" value="1"/>
</dbReference>
<dbReference type="InterPro" id="IPR000531">
    <property type="entry name" value="Beta-barrel_TonB"/>
</dbReference>
<feature type="chain" id="PRO_5020213679" evidence="9">
    <location>
        <begin position="34"/>
        <end position="707"/>
    </location>
</feature>
<dbReference type="GO" id="GO:0009279">
    <property type="term" value="C:cell outer membrane"/>
    <property type="evidence" value="ECO:0007669"/>
    <property type="project" value="UniProtKB-SubCell"/>
</dbReference>
<name>A0A4V2RT31_9GAMM</name>
<dbReference type="GO" id="GO:0044718">
    <property type="term" value="P:siderophore transmembrane transport"/>
    <property type="evidence" value="ECO:0007669"/>
    <property type="project" value="TreeGrafter"/>
</dbReference>
<dbReference type="InterPro" id="IPR037066">
    <property type="entry name" value="Plug_dom_sf"/>
</dbReference>
<dbReference type="AlphaFoldDB" id="A0A4V2RT31"/>
<dbReference type="Gene3D" id="2.170.130.10">
    <property type="entry name" value="TonB-dependent receptor, plug domain"/>
    <property type="match status" value="1"/>
</dbReference>
<dbReference type="PANTHER" id="PTHR30069:SF49">
    <property type="entry name" value="OUTER MEMBRANE PROTEIN C"/>
    <property type="match status" value="1"/>
</dbReference>
<dbReference type="EMBL" id="SLWF01000002">
    <property type="protein sequence ID" value="TCN90314.1"/>
    <property type="molecule type" value="Genomic_DNA"/>
</dbReference>